<keyword evidence="3" id="KW-1185">Reference proteome</keyword>
<dbReference type="HOGENOM" id="CLU_730257_0_0_1"/>
<dbReference type="EMBL" id="KI394293">
    <property type="protein sequence ID" value="ERN04173.1"/>
    <property type="molecule type" value="Genomic_DNA"/>
</dbReference>
<evidence type="ECO:0000256" key="1">
    <source>
        <dbReference type="SAM" id="MobiDB-lite"/>
    </source>
</evidence>
<dbReference type="AlphaFoldDB" id="W1P8E0"/>
<feature type="compositionally biased region" description="Polar residues" evidence="1">
    <location>
        <begin position="267"/>
        <end position="277"/>
    </location>
</feature>
<proteinExistence type="predicted"/>
<dbReference type="Gramene" id="ERN04173">
    <property type="protein sequence ID" value="ERN04173"/>
    <property type="gene ID" value="AMTR_s00077p00098060"/>
</dbReference>
<feature type="region of interest" description="Disordered" evidence="1">
    <location>
        <begin position="248"/>
        <end position="285"/>
    </location>
</feature>
<protein>
    <submittedName>
        <fullName evidence="2">Uncharacterized protein</fullName>
    </submittedName>
</protein>
<accession>W1P8E0</accession>
<name>W1P8E0_AMBTC</name>
<dbReference type="Proteomes" id="UP000017836">
    <property type="component" value="Unassembled WGS sequence"/>
</dbReference>
<sequence length="379" mass="42836">MLKLTPSSRTSISDPWENSRNFKLQNDHVSLNKNHGQRYIKQLSSWKKFPNLSKFKRSSGFEDLSAPAMNTKSKCGNFLDETCDSDDVGLSMKASGKSSKERYGVFPDFEFLSESECLDKFDTFPVSDFVVSKPSLEIPKFNHSTNLNMETEQEDLEPFGLYNSDISLHIQSHSCNKTPVAPYFGVYSKAEEALNLFGLDKSDRKTSRDIPDLQSMDCLEKSKQPEEDVTVEDTDLPRENQETIHATDFKSSCSECEETGNKVPDPSMSSKATNSPESKVEAPVTSGDVHLKPATCKKLNFLEDYVAVESQRTVQGMQREISLARRENSVRDHNEAEASYHMILESYVVQLLCMQKVIREGPEQDSKMKVSTQIPSRCR</sequence>
<organism evidence="2 3">
    <name type="scientific">Amborella trichopoda</name>
    <dbReference type="NCBI Taxonomy" id="13333"/>
    <lineage>
        <taxon>Eukaryota</taxon>
        <taxon>Viridiplantae</taxon>
        <taxon>Streptophyta</taxon>
        <taxon>Embryophyta</taxon>
        <taxon>Tracheophyta</taxon>
        <taxon>Spermatophyta</taxon>
        <taxon>Magnoliopsida</taxon>
        <taxon>Amborellales</taxon>
        <taxon>Amborellaceae</taxon>
        <taxon>Amborella</taxon>
    </lineage>
</organism>
<reference evidence="3" key="1">
    <citation type="journal article" date="2013" name="Science">
        <title>The Amborella genome and the evolution of flowering plants.</title>
        <authorList>
            <consortium name="Amborella Genome Project"/>
        </authorList>
    </citation>
    <scope>NUCLEOTIDE SEQUENCE [LARGE SCALE GENOMIC DNA]</scope>
</reference>
<gene>
    <name evidence="2" type="ORF">AMTR_s00077p00098060</name>
</gene>
<evidence type="ECO:0000313" key="2">
    <source>
        <dbReference type="EMBL" id="ERN04173.1"/>
    </source>
</evidence>
<evidence type="ECO:0000313" key="3">
    <source>
        <dbReference type="Proteomes" id="UP000017836"/>
    </source>
</evidence>